<sequence length="87" mass="9826">MIHLDESLTALQSYVAGLRDRVLNQTKTGVEGLTQSQGETQAELSQMHRLQQASKDAIEEMKKVLADTNSTAKWMRQKDRDICHLKA</sequence>
<protein>
    <submittedName>
        <fullName evidence="1">Uncharacterized protein</fullName>
    </submittedName>
</protein>
<organism evidence="1 2">
    <name type="scientific">Knufia fluminis</name>
    <dbReference type="NCBI Taxonomy" id="191047"/>
    <lineage>
        <taxon>Eukaryota</taxon>
        <taxon>Fungi</taxon>
        <taxon>Dikarya</taxon>
        <taxon>Ascomycota</taxon>
        <taxon>Pezizomycotina</taxon>
        <taxon>Eurotiomycetes</taxon>
        <taxon>Chaetothyriomycetidae</taxon>
        <taxon>Chaetothyriales</taxon>
        <taxon>Trichomeriaceae</taxon>
        <taxon>Knufia</taxon>
    </lineage>
</organism>
<keyword evidence="2" id="KW-1185">Reference proteome</keyword>
<evidence type="ECO:0000313" key="1">
    <source>
        <dbReference type="EMBL" id="KAK5955901.1"/>
    </source>
</evidence>
<reference evidence="1 2" key="1">
    <citation type="submission" date="2022-12" db="EMBL/GenBank/DDBJ databases">
        <title>Genomic features and morphological characterization of a novel Knufia sp. strain isolated from spacecraft assembly facility.</title>
        <authorList>
            <person name="Teixeira M."/>
            <person name="Chander A.M."/>
            <person name="Stajich J.E."/>
            <person name="Venkateswaran K."/>
        </authorList>
    </citation>
    <scope>NUCLEOTIDE SEQUENCE [LARGE SCALE GENOMIC DNA]</scope>
    <source>
        <strain evidence="1 2">FJI-L2-BK-P2</strain>
    </source>
</reference>
<evidence type="ECO:0000313" key="2">
    <source>
        <dbReference type="Proteomes" id="UP001316803"/>
    </source>
</evidence>
<proteinExistence type="predicted"/>
<gene>
    <name evidence="1" type="ORF">OHC33_002474</name>
</gene>
<name>A0AAN8FCR3_9EURO</name>
<comment type="caution">
    <text evidence="1">The sequence shown here is derived from an EMBL/GenBank/DDBJ whole genome shotgun (WGS) entry which is preliminary data.</text>
</comment>
<dbReference type="Proteomes" id="UP001316803">
    <property type="component" value="Unassembled WGS sequence"/>
</dbReference>
<dbReference type="AlphaFoldDB" id="A0AAN8FCR3"/>
<dbReference type="EMBL" id="JAKLMC020000005">
    <property type="protein sequence ID" value="KAK5955901.1"/>
    <property type="molecule type" value="Genomic_DNA"/>
</dbReference>
<accession>A0AAN8FCR3</accession>